<evidence type="ECO:0000256" key="1">
    <source>
        <dbReference type="ARBA" id="ARBA00022989"/>
    </source>
</evidence>
<dbReference type="GO" id="GO:0042269">
    <property type="term" value="P:regulation of natural killer cell mediated cytotoxicity"/>
    <property type="evidence" value="ECO:0007669"/>
    <property type="project" value="TreeGrafter"/>
</dbReference>
<evidence type="ECO:0000313" key="4">
    <source>
        <dbReference type="EMBL" id="NXT35534.1"/>
    </source>
</evidence>
<reference evidence="4 5" key="1">
    <citation type="submission" date="2019-09" db="EMBL/GenBank/DDBJ databases">
        <title>Bird 10,000 Genomes (B10K) Project - Family phase.</title>
        <authorList>
            <person name="Zhang G."/>
        </authorList>
    </citation>
    <scope>NUCLEOTIDE SEQUENCE [LARGE SCALE GENOMIC DNA]</scope>
    <source>
        <strain evidence="4">B10K-DU-012-45</strain>
    </source>
</reference>
<dbReference type="PANTHER" id="PTHR46784">
    <property type="entry name" value="KILLER CELL LECTIN-LIKE RECEPTOR SUBFAMILY B MEMBER 1"/>
    <property type="match status" value="1"/>
</dbReference>
<evidence type="ECO:0000259" key="3">
    <source>
        <dbReference type="PROSITE" id="PS50041"/>
    </source>
</evidence>
<feature type="non-terminal residue" evidence="4">
    <location>
        <position position="1"/>
    </location>
</feature>
<dbReference type="InterPro" id="IPR051527">
    <property type="entry name" value="KLR_subfamily_B"/>
</dbReference>
<dbReference type="AlphaFoldDB" id="A0A7L3BUW8"/>
<feature type="domain" description="C-type lectin" evidence="3">
    <location>
        <begin position="1"/>
        <end position="93"/>
    </location>
</feature>
<dbReference type="Proteomes" id="UP000555367">
    <property type="component" value="Unassembled WGS sequence"/>
</dbReference>
<keyword evidence="2" id="KW-1015">Disulfide bond</keyword>
<dbReference type="Gene3D" id="3.10.100.10">
    <property type="entry name" value="Mannose-Binding Protein A, subunit A"/>
    <property type="match status" value="1"/>
</dbReference>
<dbReference type="InterPro" id="IPR016186">
    <property type="entry name" value="C-type_lectin-like/link_sf"/>
</dbReference>
<dbReference type="InterPro" id="IPR001304">
    <property type="entry name" value="C-type_lectin-like"/>
</dbReference>
<dbReference type="SUPFAM" id="SSF56436">
    <property type="entry name" value="C-type lectin-like"/>
    <property type="match status" value="1"/>
</dbReference>
<sequence>KRDCVNRGAELLMPADWDELGFVKEMVEKPTSYFWIGLSLPSSRKGWTWLNGSRLDQSRFQLSSWDESRTCGVLRGDRIGSDSCSSALEWICQKEATGL</sequence>
<keyword evidence="5" id="KW-1185">Reference proteome</keyword>
<dbReference type="GO" id="GO:0038023">
    <property type="term" value="F:signaling receptor activity"/>
    <property type="evidence" value="ECO:0007669"/>
    <property type="project" value="TreeGrafter"/>
</dbReference>
<dbReference type="PROSITE" id="PS50041">
    <property type="entry name" value="C_TYPE_LECTIN_2"/>
    <property type="match status" value="1"/>
</dbReference>
<dbReference type="Pfam" id="PF00059">
    <property type="entry name" value="Lectin_C"/>
    <property type="match status" value="1"/>
</dbReference>
<accession>A0A7L3BUW8</accession>
<evidence type="ECO:0000256" key="2">
    <source>
        <dbReference type="ARBA" id="ARBA00023157"/>
    </source>
</evidence>
<dbReference type="OrthoDB" id="538816at2759"/>
<protein>
    <submittedName>
        <fullName evidence="4">KRBBA protein</fullName>
    </submittedName>
</protein>
<dbReference type="EMBL" id="VZTQ01005447">
    <property type="protein sequence ID" value="NXT35534.1"/>
    <property type="molecule type" value="Genomic_DNA"/>
</dbReference>
<organism evidence="4 5">
    <name type="scientific">Pelecanoides urinatrix</name>
    <name type="common">Common diving petrel</name>
    <name type="synonym">Procellaria urinatrix</name>
    <dbReference type="NCBI Taxonomy" id="37079"/>
    <lineage>
        <taxon>Eukaryota</taxon>
        <taxon>Metazoa</taxon>
        <taxon>Chordata</taxon>
        <taxon>Craniata</taxon>
        <taxon>Vertebrata</taxon>
        <taxon>Euteleostomi</taxon>
        <taxon>Archelosauria</taxon>
        <taxon>Archosauria</taxon>
        <taxon>Dinosauria</taxon>
        <taxon>Saurischia</taxon>
        <taxon>Theropoda</taxon>
        <taxon>Coelurosauria</taxon>
        <taxon>Aves</taxon>
        <taxon>Neognathae</taxon>
        <taxon>Neoaves</taxon>
        <taxon>Aequornithes</taxon>
        <taxon>Procellariiformes</taxon>
        <taxon>Procellariidae</taxon>
        <taxon>Pelecanoides</taxon>
    </lineage>
</organism>
<proteinExistence type="predicted"/>
<name>A0A7L3BUW8_PELUR</name>
<keyword evidence="1" id="KW-1133">Transmembrane helix</keyword>
<dbReference type="PANTHER" id="PTHR46784:SF1">
    <property type="entry name" value="KILLER CELL LECTIN-LIKE RECEPTOR SUBFAMILY B MEMBER 1"/>
    <property type="match status" value="1"/>
</dbReference>
<comment type="caution">
    <text evidence="4">The sequence shown here is derived from an EMBL/GenBank/DDBJ whole genome shotgun (WGS) entry which is preliminary data.</text>
</comment>
<dbReference type="GO" id="GO:0005886">
    <property type="term" value="C:plasma membrane"/>
    <property type="evidence" value="ECO:0007669"/>
    <property type="project" value="TreeGrafter"/>
</dbReference>
<evidence type="ECO:0000313" key="5">
    <source>
        <dbReference type="Proteomes" id="UP000555367"/>
    </source>
</evidence>
<keyword evidence="1" id="KW-0812">Transmembrane</keyword>
<keyword evidence="1" id="KW-0472">Membrane</keyword>
<dbReference type="GO" id="GO:0009986">
    <property type="term" value="C:cell surface"/>
    <property type="evidence" value="ECO:0007669"/>
    <property type="project" value="TreeGrafter"/>
</dbReference>
<feature type="non-terminal residue" evidence="4">
    <location>
        <position position="99"/>
    </location>
</feature>
<dbReference type="InterPro" id="IPR016187">
    <property type="entry name" value="CTDL_fold"/>
</dbReference>
<gene>
    <name evidence="4" type="primary">Klrb1b</name>
    <name evidence="4" type="ORF">PELURI_R15741</name>
</gene>